<reference evidence="3" key="1">
    <citation type="submission" date="2018-02" db="EMBL/GenBank/DDBJ databases">
        <authorList>
            <person name="Cohen D.B."/>
            <person name="Kent A.D."/>
        </authorList>
    </citation>
    <scope>NUCLEOTIDE SEQUENCE</scope>
</reference>
<proteinExistence type="predicted"/>
<organism evidence="3">
    <name type="scientific">Fagus sylvatica</name>
    <name type="common">Beechnut</name>
    <dbReference type="NCBI Taxonomy" id="28930"/>
    <lineage>
        <taxon>Eukaryota</taxon>
        <taxon>Viridiplantae</taxon>
        <taxon>Streptophyta</taxon>
        <taxon>Embryophyta</taxon>
        <taxon>Tracheophyta</taxon>
        <taxon>Spermatophyta</taxon>
        <taxon>Magnoliopsida</taxon>
        <taxon>eudicotyledons</taxon>
        <taxon>Gunneridae</taxon>
        <taxon>Pentapetalae</taxon>
        <taxon>rosids</taxon>
        <taxon>fabids</taxon>
        <taxon>Fagales</taxon>
        <taxon>Fagaceae</taxon>
        <taxon>Fagus</taxon>
    </lineage>
</organism>
<evidence type="ECO:0000256" key="1">
    <source>
        <dbReference type="SAM" id="MobiDB-lite"/>
    </source>
</evidence>
<protein>
    <recommendedName>
        <fullName evidence="2">Reverse transcriptase zinc-binding domain-containing protein</fullName>
    </recommendedName>
</protein>
<feature type="compositionally biased region" description="Polar residues" evidence="1">
    <location>
        <begin position="89"/>
        <end position="98"/>
    </location>
</feature>
<name>A0A2N9EQZ8_FAGSY</name>
<sequence length="1268" mass="143454">MNPPPPSLTCPIATYGHPPYPNTSYLHPHLPPPPPSYPFPTQNPPYPYPTYTPSINHTVAPNQYAVKWPATHFNNTHLSSTILTNKHTQANKHNQTKPPNAPPHPQPRSQIKERRGKFHGSLWLNMVGLKWLLDVIEQVKVKADKSGFFQFLHNSYSILEVSCLKNKGGRYLEIVEYHSGGQKGCVCIPEGSRTTGWQKIVDEIWSFFLGREASNKALVVIPAGGATGKGIIAVTSNSGTSGSSRDSRALGNLVAPFMQMEDSKKSCLISNSNSRALMNLDAPRPTRKTQFIWNPSSKSLRVTKNEGEARKAQWVPLKYKVVGLAPLKIGPQAQPDNLHISDPGPVDPTLNTINVSTVEIETSRVRDSRLDLSDEAPRRSLEDFELSIAPPVAFEVTVFNNPTSDLDAKEVRVDLADSETELGLPLTVRSPLFTISDEALQVIEASGALDVENMLSVVNEAGECSSPLSCSPLAMINPTELPTSVAVLDATVSASQEVFSQWVKKHYRGFCKLVGFPLDTHEQQCMALLQSIEAERLKYKSSGKMKQSGVLVRKDWAMLDAVGTAGEILLLWDKRIVEKIDSFVGRFFVSCLWRGVCDGFTWVGTGLYGPTCDVTRQELWAELRGIHQSWSNPWFLISSDWEDHFPDVVHNLLPRPLSNHHPLILETGCGTNMSLEMLVSNNFSYALSYLGWMRKKSWGGLSYDDEDKRKVVISELDKLAHLEETSWRQKSRVFWLKEGDNNTKYFDKMANSNRRRNYMKKVEVDGTVHENVVDIRDNVVCFYENLYQEKEVWRPTVEGLDFHSIGAEDRAHLERKFDQEEEFYTHCKFEKSLNATFIVLIPKKRDALNIRDYRPISLVGSMYKLLSKVLANRVKAVLELLISDSQNAFAGGRQTLDSVLIANECLDSHLKSLILGILCGHGIEGQLNKSEMVPVGVVDSMPSLASLLWCRIGTLPMLYLGMPLGAPYKGLSVWNSVLEKIERRLASWGTHGCGLWKSISLGWDVFMERIEFSVGKGDRIKFWFNKWCGNSLLKDLFPILFICSTDRHTSVAIVLSRSDLDASCSWNISFVRDFNDWELPKVLSFFKFIHSFLSSRETDDKLVWSHCKSGQFDVWSYYGPLQASTRSRFPWKIIWGVKTPRRISFFLWTTARDKILTCDNLIKRGHVLVAWCCMCKKGWETVDHLLIHCEVAAALWGFIFQRFGIQWVLPAKVIDLLFGWFNGLGKHSSDIWNLVPHYLMCSLWQERNSRIFEEKEKSLLHLQESFVG</sequence>
<feature type="domain" description="Reverse transcriptase zinc-binding" evidence="2">
    <location>
        <begin position="1112"/>
        <end position="1196"/>
    </location>
</feature>
<dbReference type="EMBL" id="OIVN01000247">
    <property type="protein sequence ID" value="SPC76994.1"/>
    <property type="molecule type" value="Genomic_DNA"/>
</dbReference>
<dbReference type="PANTHER" id="PTHR33116:SF78">
    <property type="entry name" value="OS12G0587133 PROTEIN"/>
    <property type="match status" value="1"/>
</dbReference>
<accession>A0A2N9EQZ8</accession>
<feature type="region of interest" description="Disordered" evidence="1">
    <location>
        <begin position="89"/>
        <end position="111"/>
    </location>
</feature>
<evidence type="ECO:0000313" key="3">
    <source>
        <dbReference type="EMBL" id="SPC76994.1"/>
    </source>
</evidence>
<dbReference type="PANTHER" id="PTHR33116">
    <property type="entry name" value="REVERSE TRANSCRIPTASE ZINC-BINDING DOMAIN-CONTAINING PROTEIN-RELATED-RELATED"/>
    <property type="match status" value="1"/>
</dbReference>
<gene>
    <name evidence="3" type="ORF">FSB_LOCUS4876</name>
</gene>
<dbReference type="Pfam" id="PF13966">
    <property type="entry name" value="zf-RVT"/>
    <property type="match status" value="1"/>
</dbReference>
<evidence type="ECO:0000259" key="2">
    <source>
        <dbReference type="Pfam" id="PF13966"/>
    </source>
</evidence>
<dbReference type="InterPro" id="IPR026960">
    <property type="entry name" value="RVT-Znf"/>
</dbReference>
<dbReference type="AlphaFoldDB" id="A0A2N9EQZ8"/>